<accession>A0A4V4HII3</accession>
<keyword evidence="3" id="KW-1185">Reference proteome</keyword>
<reference evidence="2 3" key="1">
    <citation type="journal article" date="2019" name="Nat. Ecol. Evol.">
        <title>Megaphylogeny resolves global patterns of mushroom evolution.</title>
        <authorList>
            <person name="Varga T."/>
            <person name="Krizsan K."/>
            <person name="Foldi C."/>
            <person name="Dima B."/>
            <person name="Sanchez-Garcia M."/>
            <person name="Sanchez-Ramirez S."/>
            <person name="Szollosi G.J."/>
            <person name="Szarkandi J.G."/>
            <person name="Papp V."/>
            <person name="Albert L."/>
            <person name="Andreopoulos W."/>
            <person name="Angelini C."/>
            <person name="Antonin V."/>
            <person name="Barry K.W."/>
            <person name="Bougher N.L."/>
            <person name="Buchanan P."/>
            <person name="Buyck B."/>
            <person name="Bense V."/>
            <person name="Catcheside P."/>
            <person name="Chovatia M."/>
            <person name="Cooper J."/>
            <person name="Damon W."/>
            <person name="Desjardin D."/>
            <person name="Finy P."/>
            <person name="Geml J."/>
            <person name="Haridas S."/>
            <person name="Hughes K."/>
            <person name="Justo A."/>
            <person name="Karasinski D."/>
            <person name="Kautmanova I."/>
            <person name="Kiss B."/>
            <person name="Kocsube S."/>
            <person name="Kotiranta H."/>
            <person name="LaButti K.M."/>
            <person name="Lechner B.E."/>
            <person name="Liimatainen K."/>
            <person name="Lipzen A."/>
            <person name="Lukacs Z."/>
            <person name="Mihaltcheva S."/>
            <person name="Morgado L.N."/>
            <person name="Niskanen T."/>
            <person name="Noordeloos M.E."/>
            <person name="Ohm R.A."/>
            <person name="Ortiz-Santana B."/>
            <person name="Ovrebo C."/>
            <person name="Racz N."/>
            <person name="Riley R."/>
            <person name="Savchenko A."/>
            <person name="Shiryaev A."/>
            <person name="Soop K."/>
            <person name="Spirin V."/>
            <person name="Szebenyi C."/>
            <person name="Tomsovsky M."/>
            <person name="Tulloss R.E."/>
            <person name="Uehling J."/>
            <person name="Grigoriev I.V."/>
            <person name="Vagvolgyi C."/>
            <person name="Papp T."/>
            <person name="Martin F.M."/>
            <person name="Miettinen O."/>
            <person name="Hibbett D.S."/>
            <person name="Nagy L.G."/>
        </authorList>
    </citation>
    <scope>NUCLEOTIDE SEQUENCE [LARGE SCALE GENOMIC DNA]</scope>
    <source>
        <strain evidence="2 3">CBS 962.96</strain>
    </source>
</reference>
<protein>
    <submittedName>
        <fullName evidence="2">Uncharacterized protein</fullName>
    </submittedName>
</protein>
<feature type="compositionally biased region" description="Polar residues" evidence="1">
    <location>
        <begin position="181"/>
        <end position="199"/>
    </location>
</feature>
<name>A0A4V4HII3_DENBC</name>
<dbReference type="Proteomes" id="UP000297245">
    <property type="component" value="Unassembled WGS sequence"/>
</dbReference>
<evidence type="ECO:0000256" key="1">
    <source>
        <dbReference type="SAM" id="MobiDB-lite"/>
    </source>
</evidence>
<proteinExistence type="predicted"/>
<gene>
    <name evidence="2" type="ORF">K435DRAFT_848719</name>
</gene>
<organism evidence="2 3">
    <name type="scientific">Dendrothele bispora (strain CBS 962.96)</name>
    <dbReference type="NCBI Taxonomy" id="1314807"/>
    <lineage>
        <taxon>Eukaryota</taxon>
        <taxon>Fungi</taxon>
        <taxon>Dikarya</taxon>
        <taxon>Basidiomycota</taxon>
        <taxon>Agaricomycotina</taxon>
        <taxon>Agaricomycetes</taxon>
        <taxon>Agaricomycetidae</taxon>
        <taxon>Agaricales</taxon>
        <taxon>Agaricales incertae sedis</taxon>
        <taxon>Dendrothele</taxon>
    </lineage>
</organism>
<feature type="compositionally biased region" description="Basic and acidic residues" evidence="1">
    <location>
        <begin position="221"/>
        <end position="231"/>
    </location>
</feature>
<dbReference type="AlphaFoldDB" id="A0A4V4HII3"/>
<feature type="region of interest" description="Disordered" evidence="1">
    <location>
        <begin position="58"/>
        <end position="92"/>
    </location>
</feature>
<evidence type="ECO:0000313" key="2">
    <source>
        <dbReference type="EMBL" id="THV06636.1"/>
    </source>
</evidence>
<feature type="region of interest" description="Disordered" evidence="1">
    <location>
        <begin position="163"/>
        <end position="231"/>
    </location>
</feature>
<evidence type="ECO:0000313" key="3">
    <source>
        <dbReference type="Proteomes" id="UP000297245"/>
    </source>
</evidence>
<sequence>MQAPTANSDSIITGTIDHAATVQDDQEPLVSGSSTTTLTSVDASGSLASGTSAVTAISADAPGPLASGTSTTTVANEEDDQTHRTVSPSTRTSVTIAQSMQMFNGSYHPEFNNSVLSNVGGNKHETNNVYHIYGNATVYCSSADLAALRINPTGSSEIVLQDATSSRPGHVNHGDTKTDSTLHTSAEEIGSTTGITTSHRAQREPSACEEPSSRLGSCTRGKKDQQTSKSG</sequence>
<dbReference type="EMBL" id="ML179041">
    <property type="protein sequence ID" value="THV06636.1"/>
    <property type="molecule type" value="Genomic_DNA"/>
</dbReference>